<evidence type="ECO:0000256" key="4">
    <source>
        <dbReference type="ARBA" id="ARBA00023235"/>
    </source>
</evidence>
<evidence type="ECO:0000313" key="9">
    <source>
        <dbReference type="EMBL" id="MCH7413253.1"/>
    </source>
</evidence>
<protein>
    <recommendedName>
        <fullName evidence="6">Peptidyl-prolyl cis-trans isomerase</fullName>
        <ecNumber evidence="6">5.2.1.8</ecNumber>
    </recommendedName>
</protein>
<evidence type="ECO:0000259" key="8">
    <source>
        <dbReference type="PROSITE" id="PS50059"/>
    </source>
</evidence>
<dbReference type="PANTHER" id="PTHR43811">
    <property type="entry name" value="FKBP-TYPE PEPTIDYL-PROLYL CIS-TRANS ISOMERASE FKPA"/>
    <property type="match status" value="1"/>
</dbReference>
<dbReference type="GO" id="GO:0016853">
    <property type="term" value="F:isomerase activity"/>
    <property type="evidence" value="ECO:0007669"/>
    <property type="project" value="UniProtKB-KW"/>
</dbReference>
<sequence>MKKVSLFVFSAFILLSACISEQENFNLRMEQDKEAILNYIAANTLPDAKEFKDVPNGFYMFWEVVNPTLDSLMIGDTLYIDYTGKLLNNVVFDTSNDSIARANNIHVSQRDYEPLKFIIGQGGLIQGFQFALSQMKEGEKATALFPSIFGYGPSSQGRIPANSPLVFDLHLVEVRKKPVEE</sequence>
<organism evidence="9 10">
    <name type="scientific">Belliella alkalica</name>
    <dbReference type="NCBI Taxonomy" id="1730871"/>
    <lineage>
        <taxon>Bacteria</taxon>
        <taxon>Pseudomonadati</taxon>
        <taxon>Bacteroidota</taxon>
        <taxon>Cytophagia</taxon>
        <taxon>Cytophagales</taxon>
        <taxon>Cyclobacteriaceae</taxon>
        <taxon>Belliella</taxon>
    </lineage>
</organism>
<name>A0ABS9VA03_9BACT</name>
<reference evidence="9" key="1">
    <citation type="submission" date="2022-03" db="EMBL/GenBank/DDBJ databases">
        <title>De novo assembled genomes of Belliella spp. (Cyclobacteriaceae) strains.</title>
        <authorList>
            <person name="Szabo A."/>
            <person name="Korponai K."/>
            <person name="Felfoldi T."/>
        </authorList>
    </citation>
    <scope>NUCLEOTIDE SEQUENCE</scope>
    <source>
        <strain evidence="9">DSM 111903</strain>
    </source>
</reference>
<comment type="catalytic activity">
    <reaction evidence="1 5 6">
        <text>[protein]-peptidylproline (omega=180) = [protein]-peptidylproline (omega=0)</text>
        <dbReference type="Rhea" id="RHEA:16237"/>
        <dbReference type="Rhea" id="RHEA-COMP:10747"/>
        <dbReference type="Rhea" id="RHEA-COMP:10748"/>
        <dbReference type="ChEBI" id="CHEBI:83833"/>
        <dbReference type="ChEBI" id="CHEBI:83834"/>
        <dbReference type="EC" id="5.2.1.8"/>
    </reaction>
</comment>
<evidence type="ECO:0000256" key="6">
    <source>
        <dbReference type="RuleBase" id="RU003915"/>
    </source>
</evidence>
<accession>A0ABS9VA03</accession>
<feature type="domain" description="PPIase FKBP-type" evidence="8">
    <location>
        <begin position="75"/>
        <end position="175"/>
    </location>
</feature>
<dbReference type="EC" id="5.2.1.8" evidence="6"/>
<comment type="similarity">
    <text evidence="2 6">Belongs to the FKBP-type PPIase family.</text>
</comment>
<keyword evidence="10" id="KW-1185">Reference proteome</keyword>
<evidence type="ECO:0000256" key="1">
    <source>
        <dbReference type="ARBA" id="ARBA00000971"/>
    </source>
</evidence>
<dbReference type="PANTHER" id="PTHR43811:SF26">
    <property type="entry name" value="PEPTIDYL-PROLYL CIS-TRANS ISOMERASE FKBP16-1, CHLOROPLASTIC"/>
    <property type="match status" value="1"/>
</dbReference>
<feature type="chain" id="PRO_5045051424" description="Peptidyl-prolyl cis-trans isomerase" evidence="7">
    <location>
        <begin position="20"/>
        <end position="181"/>
    </location>
</feature>
<gene>
    <name evidence="9" type="ORF">MM213_07150</name>
</gene>
<keyword evidence="7" id="KW-0732">Signal</keyword>
<dbReference type="Proteomes" id="UP001165430">
    <property type="component" value="Unassembled WGS sequence"/>
</dbReference>
<dbReference type="EMBL" id="JAKZGO010000004">
    <property type="protein sequence ID" value="MCH7413253.1"/>
    <property type="molecule type" value="Genomic_DNA"/>
</dbReference>
<comment type="caution">
    <text evidence="9">The sequence shown here is derived from an EMBL/GenBank/DDBJ whole genome shotgun (WGS) entry which is preliminary data.</text>
</comment>
<keyword evidence="3 5" id="KW-0697">Rotamase</keyword>
<evidence type="ECO:0000256" key="7">
    <source>
        <dbReference type="SAM" id="SignalP"/>
    </source>
</evidence>
<dbReference type="PROSITE" id="PS51257">
    <property type="entry name" value="PROKAR_LIPOPROTEIN"/>
    <property type="match status" value="1"/>
</dbReference>
<proteinExistence type="inferred from homology"/>
<evidence type="ECO:0000256" key="3">
    <source>
        <dbReference type="ARBA" id="ARBA00023110"/>
    </source>
</evidence>
<dbReference type="Gene3D" id="3.10.50.40">
    <property type="match status" value="1"/>
</dbReference>
<evidence type="ECO:0000313" key="10">
    <source>
        <dbReference type="Proteomes" id="UP001165430"/>
    </source>
</evidence>
<dbReference type="InterPro" id="IPR046357">
    <property type="entry name" value="PPIase_dom_sf"/>
</dbReference>
<evidence type="ECO:0000256" key="2">
    <source>
        <dbReference type="ARBA" id="ARBA00006577"/>
    </source>
</evidence>
<keyword evidence="4 5" id="KW-0413">Isomerase</keyword>
<dbReference type="RefSeq" id="WP_241410841.1">
    <property type="nucleotide sequence ID" value="NZ_JAKZGO010000004.1"/>
</dbReference>
<dbReference type="SUPFAM" id="SSF54534">
    <property type="entry name" value="FKBP-like"/>
    <property type="match status" value="1"/>
</dbReference>
<dbReference type="InterPro" id="IPR001179">
    <property type="entry name" value="PPIase_FKBP_dom"/>
</dbReference>
<dbReference type="Pfam" id="PF00254">
    <property type="entry name" value="FKBP_C"/>
    <property type="match status" value="1"/>
</dbReference>
<evidence type="ECO:0000256" key="5">
    <source>
        <dbReference type="PROSITE-ProRule" id="PRU00277"/>
    </source>
</evidence>
<dbReference type="PROSITE" id="PS50059">
    <property type="entry name" value="FKBP_PPIASE"/>
    <property type="match status" value="1"/>
</dbReference>
<feature type="signal peptide" evidence="7">
    <location>
        <begin position="1"/>
        <end position="19"/>
    </location>
</feature>